<dbReference type="FunFam" id="3.30.420.100:FF:000001">
    <property type="entry name" value="50S ribosomal protein L18"/>
    <property type="match status" value="1"/>
</dbReference>
<dbReference type="GO" id="GO:0003735">
    <property type="term" value="F:structural constituent of ribosome"/>
    <property type="evidence" value="ECO:0007669"/>
    <property type="project" value="InterPro"/>
</dbReference>
<evidence type="ECO:0000256" key="7">
    <source>
        <dbReference type="HAMAP-Rule" id="MF_01337"/>
    </source>
</evidence>
<dbReference type="AlphaFoldDB" id="A0A2P4ERR0"/>
<evidence type="ECO:0000256" key="5">
    <source>
        <dbReference type="ARBA" id="ARBA00023274"/>
    </source>
</evidence>
<dbReference type="NCBIfam" id="TIGR00060">
    <property type="entry name" value="L18_bact"/>
    <property type="match status" value="1"/>
</dbReference>
<dbReference type="GO" id="GO:0006412">
    <property type="term" value="P:translation"/>
    <property type="evidence" value="ECO:0007669"/>
    <property type="project" value="UniProtKB-UniRule"/>
</dbReference>
<protein>
    <recommendedName>
        <fullName evidence="6 7">Large ribosomal subunit protein uL18</fullName>
    </recommendedName>
</protein>
<comment type="function">
    <text evidence="7">This is one of the proteins that bind and probably mediate the attachment of the 5S RNA into the large ribosomal subunit, where it forms part of the central protuberance.</text>
</comment>
<proteinExistence type="inferred from homology"/>
<dbReference type="Proteomes" id="UP000243451">
    <property type="component" value="Unassembled WGS sequence"/>
</dbReference>
<dbReference type="Gene3D" id="3.30.420.100">
    <property type="match status" value="1"/>
</dbReference>
<keyword evidence="2 7" id="KW-0699">rRNA-binding</keyword>
<keyword evidence="9" id="KW-1185">Reference proteome</keyword>
<evidence type="ECO:0000313" key="9">
    <source>
        <dbReference type="Proteomes" id="UP000243451"/>
    </source>
</evidence>
<evidence type="ECO:0000313" key="8">
    <source>
        <dbReference type="EMBL" id="POB01472.1"/>
    </source>
</evidence>
<dbReference type="GO" id="GO:0022625">
    <property type="term" value="C:cytosolic large ribosomal subunit"/>
    <property type="evidence" value="ECO:0007669"/>
    <property type="project" value="TreeGrafter"/>
</dbReference>
<keyword evidence="5 7" id="KW-0687">Ribonucleoprotein</keyword>
<dbReference type="InterPro" id="IPR057268">
    <property type="entry name" value="Ribosomal_L18"/>
</dbReference>
<evidence type="ECO:0000256" key="2">
    <source>
        <dbReference type="ARBA" id="ARBA00022730"/>
    </source>
</evidence>
<evidence type="ECO:0000256" key="6">
    <source>
        <dbReference type="ARBA" id="ARBA00035197"/>
    </source>
</evidence>
<comment type="similarity">
    <text evidence="1 7">Belongs to the universal ribosomal protein uL18 family.</text>
</comment>
<comment type="subunit">
    <text evidence="7">Part of the 50S ribosomal subunit; part of the 5S rRNA/L5/L18/L25 subcomplex. Contacts the 5S and 23S rRNAs.</text>
</comment>
<gene>
    <name evidence="7" type="primary">rplR</name>
    <name evidence="8" type="ORF">C1949_15900</name>
</gene>
<keyword evidence="4 7" id="KW-0689">Ribosomal protein</keyword>
<dbReference type="InterPro" id="IPR004389">
    <property type="entry name" value="Ribosomal_uL18_bac-type"/>
</dbReference>
<reference evidence="8 9" key="1">
    <citation type="submission" date="2018-01" db="EMBL/GenBank/DDBJ databases">
        <title>Draft genome of the type strain Pseudomonas oceani DSM 100277 isolated from the deep water in Okinawa trough, northwestern Pacific Ocean.</title>
        <authorList>
            <person name="Gomila M."/>
            <person name="Mulet M."/>
            <person name="Garcia-Valdes E."/>
            <person name="Lalucat J."/>
        </authorList>
    </citation>
    <scope>NUCLEOTIDE SEQUENCE [LARGE SCALE GENOMIC DNA]</scope>
    <source>
        <strain evidence="8 9">DSM 100277</strain>
    </source>
</reference>
<dbReference type="PANTHER" id="PTHR12899:SF3">
    <property type="entry name" value="LARGE RIBOSOMAL SUBUNIT PROTEIN UL18M"/>
    <property type="match status" value="1"/>
</dbReference>
<evidence type="ECO:0000256" key="4">
    <source>
        <dbReference type="ARBA" id="ARBA00022980"/>
    </source>
</evidence>
<dbReference type="HAMAP" id="MF_01337_B">
    <property type="entry name" value="Ribosomal_uL18_B"/>
    <property type="match status" value="1"/>
</dbReference>
<dbReference type="GO" id="GO:0008097">
    <property type="term" value="F:5S rRNA binding"/>
    <property type="evidence" value="ECO:0007669"/>
    <property type="project" value="TreeGrafter"/>
</dbReference>
<dbReference type="EMBL" id="PPSK01000019">
    <property type="protein sequence ID" value="POB01472.1"/>
    <property type="molecule type" value="Genomic_DNA"/>
</dbReference>
<keyword evidence="3 7" id="KW-0694">RNA-binding</keyword>
<evidence type="ECO:0000256" key="3">
    <source>
        <dbReference type="ARBA" id="ARBA00022884"/>
    </source>
</evidence>
<name>A0A2P4ERR0_9GAMM</name>
<dbReference type="InterPro" id="IPR005484">
    <property type="entry name" value="Ribosomal_uL18_bac/plant/anim"/>
</dbReference>
<comment type="caution">
    <text evidence="8">The sequence shown here is derived from an EMBL/GenBank/DDBJ whole genome shotgun (WGS) entry which is preliminary data.</text>
</comment>
<dbReference type="PANTHER" id="PTHR12899">
    <property type="entry name" value="39S RIBOSOMAL PROTEIN L18, MITOCHONDRIAL"/>
    <property type="match status" value="1"/>
</dbReference>
<evidence type="ECO:0000256" key="1">
    <source>
        <dbReference type="ARBA" id="ARBA00007116"/>
    </source>
</evidence>
<accession>A0A2P4ERR0</accession>
<dbReference type="CDD" id="cd00432">
    <property type="entry name" value="Ribosomal_L18_L5e"/>
    <property type="match status" value="1"/>
</dbReference>
<dbReference type="RefSeq" id="WP_104739450.1">
    <property type="nucleotide sequence ID" value="NZ_BMHR01000017.1"/>
</dbReference>
<organism evidence="8 9">
    <name type="scientific">Halopseudomonas oceani</name>
    <dbReference type="NCBI Taxonomy" id="1708783"/>
    <lineage>
        <taxon>Bacteria</taxon>
        <taxon>Pseudomonadati</taxon>
        <taxon>Pseudomonadota</taxon>
        <taxon>Gammaproteobacteria</taxon>
        <taxon>Pseudomonadales</taxon>
        <taxon>Pseudomonadaceae</taxon>
        <taxon>Halopseudomonas</taxon>
    </lineage>
</organism>
<dbReference type="Pfam" id="PF00861">
    <property type="entry name" value="Ribosomal_L18p"/>
    <property type="match status" value="1"/>
</dbReference>
<sequence>MSDKKVIRLRRARRTRLKLRELEAVRLCVHRSSQHMYAQVISADGSQVLASASTLDAELRAGSTGNMEAAKKVGQLVAERAKAAGVTQVAFDRSGFKYHGRVKALADAAREGGLEF</sequence>
<dbReference type="SUPFAM" id="SSF53137">
    <property type="entry name" value="Translational machinery components"/>
    <property type="match status" value="1"/>
</dbReference>
<dbReference type="OrthoDB" id="9810939at2"/>